<feature type="transmembrane region" description="Helical" evidence="1">
    <location>
        <begin position="441"/>
        <end position="467"/>
    </location>
</feature>
<sequence length="534" mass="57135">MLLSIPTPRWFVRQDLDGFFGLALDNLIQILVIVSLTQNVLKFPSSLIYGRILPSIALSLIVGNFYYSWLAYQQGKRERRADITALPYGINTVSLFAYIFLVMLPVRLEALSQGATSELAAEAAWQAGLVACLGSGLIELAGSWGAERLRKLTPRAALLSTLAGIALTFISIGFFLRTYANPLVGIVPLGVILLTYFGGVKFTIPGTQWTIPGGLLAVLLGMALAWGTGLNQWNSEGFQQAIAPINFYQPHLNIGALWQAKGVLLSYFSVILPMGLFNLVGSLQNIESAEAAGDSYPTAPCLAVNGIGTIVAALFGSCFPTTIYIGHPGWKEMGAKIGYSWLNGLVMGLLCLSGTVGLLVYFVPIDSGMAILLWIGIVIVTQSFNATPVKHAPAVVIGILPGIAAWGALLAKNALRVAGLGTPEKPFTADLIPAFQGTDTYISGAFALEQGLIFSSMILAAITVYILERDFAKAGIWALVAAALAWVGLLHSYAWTVGDTILKLGWGAGYPWAISYALLALLLFYAQWLKGKEP</sequence>
<evidence type="ECO:0000313" key="3">
    <source>
        <dbReference type="Proteomes" id="UP001204953"/>
    </source>
</evidence>
<feature type="transmembrane region" description="Helical" evidence="1">
    <location>
        <begin position="394"/>
        <end position="411"/>
    </location>
</feature>
<keyword evidence="1" id="KW-0472">Membrane</keyword>
<keyword evidence="3" id="KW-1185">Reference proteome</keyword>
<feature type="transmembrane region" description="Helical" evidence="1">
    <location>
        <begin position="302"/>
        <end position="325"/>
    </location>
</feature>
<feature type="transmembrane region" description="Helical" evidence="1">
    <location>
        <begin position="209"/>
        <end position="228"/>
    </location>
</feature>
<keyword evidence="1" id="KW-0812">Transmembrane</keyword>
<organism evidence="2 3">
    <name type="scientific">Limnofasciculus baicalensis BBK-W-15</name>
    <dbReference type="NCBI Taxonomy" id="2699891"/>
    <lineage>
        <taxon>Bacteria</taxon>
        <taxon>Bacillati</taxon>
        <taxon>Cyanobacteriota</taxon>
        <taxon>Cyanophyceae</taxon>
        <taxon>Coleofasciculales</taxon>
        <taxon>Coleofasciculaceae</taxon>
        <taxon>Limnofasciculus</taxon>
        <taxon>Limnofasciculus baicalensis</taxon>
    </lineage>
</organism>
<dbReference type="RefSeq" id="WP_254011835.1">
    <property type="nucleotide sequence ID" value="NZ_JAMZMM010000090.1"/>
</dbReference>
<feature type="transmembrane region" description="Helical" evidence="1">
    <location>
        <begin position="337"/>
        <end position="363"/>
    </location>
</feature>
<accession>A0AAE3KM03</accession>
<gene>
    <name evidence="2" type="ORF">NJ959_11310</name>
</gene>
<evidence type="ECO:0000313" key="2">
    <source>
        <dbReference type="EMBL" id="MCP2729045.1"/>
    </source>
</evidence>
<keyword evidence="1" id="KW-1133">Transmembrane helix</keyword>
<feature type="transmembrane region" description="Helical" evidence="1">
    <location>
        <begin position="84"/>
        <end position="104"/>
    </location>
</feature>
<feature type="transmembrane region" description="Helical" evidence="1">
    <location>
        <begin position="182"/>
        <end position="202"/>
    </location>
</feature>
<dbReference type="AlphaFoldDB" id="A0AAE3KM03"/>
<feature type="transmembrane region" description="Helical" evidence="1">
    <location>
        <begin position="156"/>
        <end position="176"/>
    </location>
</feature>
<dbReference type="PANTHER" id="PTHR31610">
    <property type="entry name" value="SLR0360 PROTEIN"/>
    <property type="match status" value="1"/>
</dbReference>
<feature type="transmembrane region" description="Helical" evidence="1">
    <location>
        <begin position="508"/>
        <end position="526"/>
    </location>
</feature>
<feature type="transmembrane region" description="Helical" evidence="1">
    <location>
        <begin position="474"/>
        <end position="496"/>
    </location>
</feature>
<proteinExistence type="predicted"/>
<feature type="transmembrane region" description="Helical" evidence="1">
    <location>
        <begin position="52"/>
        <end position="72"/>
    </location>
</feature>
<evidence type="ECO:0008006" key="4">
    <source>
        <dbReference type="Google" id="ProtNLM"/>
    </source>
</evidence>
<dbReference type="PANTHER" id="PTHR31610:SF0">
    <property type="entry name" value="SLC26A_SULP TRANSPORTER DOMAIN-CONTAINING PROTEIN"/>
    <property type="match status" value="1"/>
</dbReference>
<name>A0AAE3KM03_9CYAN</name>
<dbReference type="EMBL" id="JAMZMM010000090">
    <property type="protein sequence ID" value="MCP2729045.1"/>
    <property type="molecule type" value="Genomic_DNA"/>
</dbReference>
<dbReference type="Proteomes" id="UP001204953">
    <property type="component" value="Unassembled WGS sequence"/>
</dbReference>
<evidence type="ECO:0000256" key="1">
    <source>
        <dbReference type="SAM" id="Phobius"/>
    </source>
</evidence>
<feature type="transmembrane region" description="Helical" evidence="1">
    <location>
        <begin position="369"/>
        <end position="387"/>
    </location>
</feature>
<comment type="caution">
    <text evidence="2">The sequence shown here is derived from an EMBL/GenBank/DDBJ whole genome shotgun (WGS) entry which is preliminary data.</text>
</comment>
<protein>
    <recommendedName>
        <fullName evidence="4">NCS2 family permease</fullName>
    </recommendedName>
</protein>
<reference evidence="2" key="1">
    <citation type="submission" date="2022-06" db="EMBL/GenBank/DDBJ databases">
        <title>New cyanobacteria of genus Symplocastrum in benthos of Lake Baikal.</title>
        <authorList>
            <person name="Sorokovikova E."/>
            <person name="Tikhonova I."/>
            <person name="Krasnopeev A."/>
            <person name="Evseev P."/>
            <person name="Gladkikh A."/>
            <person name="Belykh O."/>
        </authorList>
    </citation>
    <scope>NUCLEOTIDE SEQUENCE</scope>
    <source>
        <strain evidence="2">BBK-W-15</strain>
    </source>
</reference>